<accession>A0A0C3FLU0</accession>
<dbReference type="PANTHER" id="PTHR11085">
    <property type="entry name" value="NAD-DEPENDENT PROTEIN DEACYLASE SIRTUIN-5, MITOCHONDRIAL-RELATED"/>
    <property type="match status" value="1"/>
</dbReference>
<dbReference type="HOGENOM" id="CLU_1378599_0_0_1"/>
<dbReference type="STRING" id="765440.A0A0C3FLU0"/>
<feature type="domain" description="Deacetylase sirtuin-type" evidence="7">
    <location>
        <begin position="1"/>
        <end position="198"/>
    </location>
</feature>
<dbReference type="Proteomes" id="UP000054166">
    <property type="component" value="Unassembled WGS sequence"/>
</dbReference>
<keyword evidence="6" id="KW-0479">Metal-binding</keyword>
<feature type="binding site" evidence="6">
    <location>
        <position position="92"/>
    </location>
    <ligand>
        <name>Zn(2+)</name>
        <dbReference type="ChEBI" id="CHEBI:29105"/>
    </ligand>
</feature>
<sequence length="198" mass="21362">MSLAIGLSCKSESSLAVLPLSALKAVPNAAHLALAVLSIPEHLKVVAPSATKFTLVTQNVDGLSARAFREACPTGGELPLFEMHGRLFETVCTACKDRMANFDSPICPALGGTEELVEKYTKEPDIPLENLPRCQKPNCNGLLRPGVVWFDEIPHHLEEINKIVDEADLALVVGTSSVVLIYHLQAPPKPKLLSKFST</sequence>
<keyword evidence="4" id="KW-0520">NAD</keyword>
<dbReference type="GO" id="GO:0070403">
    <property type="term" value="F:NAD+ binding"/>
    <property type="evidence" value="ECO:0007669"/>
    <property type="project" value="InterPro"/>
</dbReference>
<dbReference type="Gene3D" id="3.40.50.1220">
    <property type="entry name" value="TPP-binding domain"/>
    <property type="match status" value="1"/>
</dbReference>
<keyword evidence="5" id="KW-0496">Mitochondrion</keyword>
<feature type="binding site" evidence="6">
    <location>
        <position position="95"/>
    </location>
    <ligand>
        <name>Zn(2+)</name>
        <dbReference type="ChEBI" id="CHEBI:29105"/>
    </ligand>
</feature>
<dbReference type="GO" id="GO:0046872">
    <property type="term" value="F:metal ion binding"/>
    <property type="evidence" value="ECO:0007669"/>
    <property type="project" value="UniProtKB-KW"/>
</dbReference>
<evidence type="ECO:0000256" key="1">
    <source>
        <dbReference type="ARBA" id="ARBA00004173"/>
    </source>
</evidence>
<keyword evidence="9" id="KW-1185">Reference proteome</keyword>
<evidence type="ECO:0000256" key="3">
    <source>
        <dbReference type="ARBA" id="ARBA00022679"/>
    </source>
</evidence>
<dbReference type="InterPro" id="IPR003000">
    <property type="entry name" value="Sirtuin"/>
</dbReference>
<dbReference type="GO" id="GO:0017136">
    <property type="term" value="F:histone deacetylase activity, NAD-dependent"/>
    <property type="evidence" value="ECO:0007669"/>
    <property type="project" value="TreeGrafter"/>
</dbReference>
<evidence type="ECO:0000313" key="8">
    <source>
        <dbReference type="EMBL" id="KIM80664.1"/>
    </source>
</evidence>
<proteinExistence type="inferred from homology"/>
<dbReference type="InterPro" id="IPR026590">
    <property type="entry name" value="Ssirtuin_cat_dom"/>
</dbReference>
<keyword evidence="6" id="KW-0862">Zinc</keyword>
<dbReference type="OrthoDB" id="424302at2759"/>
<name>A0A0C3FLU0_PILCF</name>
<dbReference type="GO" id="GO:0005634">
    <property type="term" value="C:nucleus"/>
    <property type="evidence" value="ECO:0007669"/>
    <property type="project" value="TreeGrafter"/>
</dbReference>
<evidence type="ECO:0000256" key="4">
    <source>
        <dbReference type="ARBA" id="ARBA00023027"/>
    </source>
</evidence>
<evidence type="ECO:0000256" key="2">
    <source>
        <dbReference type="ARBA" id="ARBA00006924"/>
    </source>
</evidence>
<feature type="active site" description="Proton acceptor" evidence="6">
    <location>
        <position position="84"/>
    </location>
</feature>
<reference evidence="8 9" key="1">
    <citation type="submission" date="2014-04" db="EMBL/GenBank/DDBJ databases">
        <authorList>
            <consortium name="DOE Joint Genome Institute"/>
            <person name="Kuo A."/>
            <person name="Tarkka M."/>
            <person name="Buscot F."/>
            <person name="Kohler A."/>
            <person name="Nagy L.G."/>
            <person name="Floudas D."/>
            <person name="Copeland A."/>
            <person name="Barry K.W."/>
            <person name="Cichocki N."/>
            <person name="Veneault-Fourrey C."/>
            <person name="LaButti K."/>
            <person name="Lindquist E.A."/>
            <person name="Lipzen A."/>
            <person name="Lundell T."/>
            <person name="Morin E."/>
            <person name="Murat C."/>
            <person name="Sun H."/>
            <person name="Tunlid A."/>
            <person name="Henrissat B."/>
            <person name="Grigoriev I.V."/>
            <person name="Hibbett D.S."/>
            <person name="Martin F."/>
            <person name="Nordberg H.P."/>
            <person name="Cantor M.N."/>
            <person name="Hua S.X."/>
        </authorList>
    </citation>
    <scope>NUCLEOTIDE SEQUENCE [LARGE SCALE GENOMIC DNA]</scope>
    <source>
        <strain evidence="8 9">F 1598</strain>
    </source>
</reference>
<organism evidence="8 9">
    <name type="scientific">Piloderma croceum (strain F 1598)</name>
    <dbReference type="NCBI Taxonomy" id="765440"/>
    <lineage>
        <taxon>Eukaryota</taxon>
        <taxon>Fungi</taxon>
        <taxon>Dikarya</taxon>
        <taxon>Basidiomycota</taxon>
        <taxon>Agaricomycotina</taxon>
        <taxon>Agaricomycetes</taxon>
        <taxon>Agaricomycetidae</taxon>
        <taxon>Atheliales</taxon>
        <taxon>Atheliaceae</taxon>
        <taxon>Piloderma</taxon>
    </lineage>
</organism>
<evidence type="ECO:0000259" key="7">
    <source>
        <dbReference type="PROSITE" id="PS50305"/>
    </source>
</evidence>
<dbReference type="InterPro" id="IPR029035">
    <property type="entry name" value="DHS-like_NAD/FAD-binding_dom"/>
</dbReference>
<dbReference type="PROSITE" id="PS50305">
    <property type="entry name" value="SIRTUIN"/>
    <property type="match status" value="1"/>
</dbReference>
<feature type="binding site" evidence="6">
    <location>
        <position position="134"/>
    </location>
    <ligand>
        <name>Zn(2+)</name>
        <dbReference type="ChEBI" id="CHEBI:29105"/>
    </ligand>
</feature>
<evidence type="ECO:0000313" key="9">
    <source>
        <dbReference type="Proteomes" id="UP000054166"/>
    </source>
</evidence>
<feature type="binding site" evidence="6">
    <location>
        <position position="139"/>
    </location>
    <ligand>
        <name>Zn(2+)</name>
        <dbReference type="ChEBI" id="CHEBI:29105"/>
    </ligand>
</feature>
<dbReference type="Pfam" id="PF02146">
    <property type="entry name" value="SIR2"/>
    <property type="match status" value="1"/>
</dbReference>
<comment type="subcellular location">
    <subcellularLocation>
        <location evidence="1">Mitochondrion</location>
    </subcellularLocation>
</comment>
<dbReference type="InterPro" id="IPR050134">
    <property type="entry name" value="NAD-dep_sirtuin_deacylases"/>
</dbReference>
<dbReference type="InParanoid" id="A0A0C3FLU0"/>
<dbReference type="AlphaFoldDB" id="A0A0C3FLU0"/>
<dbReference type="EMBL" id="KN833003">
    <property type="protein sequence ID" value="KIM80664.1"/>
    <property type="molecule type" value="Genomic_DNA"/>
</dbReference>
<dbReference type="SUPFAM" id="SSF52467">
    <property type="entry name" value="DHS-like NAD/FAD-binding domain"/>
    <property type="match status" value="1"/>
</dbReference>
<reference evidence="9" key="2">
    <citation type="submission" date="2015-01" db="EMBL/GenBank/DDBJ databases">
        <title>Evolutionary Origins and Diversification of the Mycorrhizal Mutualists.</title>
        <authorList>
            <consortium name="DOE Joint Genome Institute"/>
            <consortium name="Mycorrhizal Genomics Consortium"/>
            <person name="Kohler A."/>
            <person name="Kuo A."/>
            <person name="Nagy L.G."/>
            <person name="Floudas D."/>
            <person name="Copeland A."/>
            <person name="Barry K.W."/>
            <person name="Cichocki N."/>
            <person name="Veneault-Fourrey C."/>
            <person name="LaButti K."/>
            <person name="Lindquist E.A."/>
            <person name="Lipzen A."/>
            <person name="Lundell T."/>
            <person name="Morin E."/>
            <person name="Murat C."/>
            <person name="Riley R."/>
            <person name="Ohm R."/>
            <person name="Sun H."/>
            <person name="Tunlid A."/>
            <person name="Henrissat B."/>
            <person name="Grigoriev I.V."/>
            <person name="Hibbett D.S."/>
            <person name="Martin F."/>
        </authorList>
    </citation>
    <scope>NUCLEOTIDE SEQUENCE [LARGE SCALE GENOMIC DNA]</scope>
    <source>
        <strain evidence="9">F 1598</strain>
    </source>
</reference>
<dbReference type="PANTHER" id="PTHR11085:SF10">
    <property type="entry name" value="NAD-DEPENDENT PROTEIN DEACYLASE SIRTUIN-5, MITOCHONDRIAL-RELATED"/>
    <property type="match status" value="1"/>
</dbReference>
<dbReference type="Gene3D" id="3.30.1600.10">
    <property type="entry name" value="SIR2/SIRT2 'Small Domain"/>
    <property type="match status" value="1"/>
</dbReference>
<dbReference type="InterPro" id="IPR026591">
    <property type="entry name" value="Sirtuin_cat_small_dom_sf"/>
</dbReference>
<evidence type="ECO:0000256" key="6">
    <source>
        <dbReference type="PROSITE-ProRule" id="PRU00236"/>
    </source>
</evidence>
<dbReference type="GO" id="GO:0005739">
    <property type="term" value="C:mitochondrion"/>
    <property type="evidence" value="ECO:0007669"/>
    <property type="project" value="UniProtKB-SubCell"/>
</dbReference>
<protein>
    <recommendedName>
        <fullName evidence="7">Deacetylase sirtuin-type domain-containing protein</fullName>
    </recommendedName>
</protein>
<evidence type="ECO:0000256" key="5">
    <source>
        <dbReference type="ARBA" id="ARBA00023128"/>
    </source>
</evidence>
<keyword evidence="3" id="KW-0808">Transferase</keyword>
<gene>
    <name evidence="8" type="ORF">PILCRDRAFT_9477</name>
</gene>
<comment type="similarity">
    <text evidence="2">Belongs to the sirtuin family. Class I subfamily.</text>
</comment>